<evidence type="ECO:0000313" key="3">
    <source>
        <dbReference type="Proteomes" id="UP001177670"/>
    </source>
</evidence>
<evidence type="ECO:0000256" key="1">
    <source>
        <dbReference type="SAM" id="MobiDB-lite"/>
    </source>
</evidence>
<dbReference type="Proteomes" id="UP001177670">
    <property type="component" value="Unassembled WGS sequence"/>
</dbReference>
<organism evidence="2 3">
    <name type="scientific">Melipona bicolor</name>
    <dbReference type="NCBI Taxonomy" id="60889"/>
    <lineage>
        <taxon>Eukaryota</taxon>
        <taxon>Metazoa</taxon>
        <taxon>Ecdysozoa</taxon>
        <taxon>Arthropoda</taxon>
        <taxon>Hexapoda</taxon>
        <taxon>Insecta</taxon>
        <taxon>Pterygota</taxon>
        <taxon>Neoptera</taxon>
        <taxon>Endopterygota</taxon>
        <taxon>Hymenoptera</taxon>
        <taxon>Apocrita</taxon>
        <taxon>Aculeata</taxon>
        <taxon>Apoidea</taxon>
        <taxon>Anthophila</taxon>
        <taxon>Apidae</taxon>
        <taxon>Melipona</taxon>
    </lineage>
</organism>
<accession>A0AA40FJB1</accession>
<dbReference type="AlphaFoldDB" id="A0AA40FJB1"/>
<reference evidence="2" key="1">
    <citation type="submission" date="2021-10" db="EMBL/GenBank/DDBJ databases">
        <title>Melipona bicolor Genome sequencing and assembly.</title>
        <authorList>
            <person name="Araujo N.S."/>
            <person name="Arias M.C."/>
        </authorList>
    </citation>
    <scope>NUCLEOTIDE SEQUENCE</scope>
    <source>
        <strain evidence="2">USP_2M_L1-L4_2017</strain>
        <tissue evidence="2">Whole body</tissue>
    </source>
</reference>
<comment type="caution">
    <text evidence="2">The sequence shown here is derived from an EMBL/GenBank/DDBJ whole genome shotgun (WGS) entry which is preliminary data.</text>
</comment>
<sequence length="80" mass="9241">MHSSRDVREPENFGKISDGRDGLRQVPKIAKKFRDPLGILENVEKVGILEISGILENRKIINKEIWKRNDCTCDECDILF</sequence>
<proteinExistence type="predicted"/>
<protein>
    <submittedName>
        <fullName evidence="2">Uncharacterized protein</fullName>
    </submittedName>
</protein>
<evidence type="ECO:0000313" key="2">
    <source>
        <dbReference type="EMBL" id="KAK1119994.1"/>
    </source>
</evidence>
<gene>
    <name evidence="2" type="ORF">K0M31_012725</name>
</gene>
<name>A0AA40FJB1_9HYME</name>
<dbReference type="EMBL" id="JAHYIQ010000033">
    <property type="protein sequence ID" value="KAK1119994.1"/>
    <property type="molecule type" value="Genomic_DNA"/>
</dbReference>
<keyword evidence="3" id="KW-1185">Reference proteome</keyword>
<feature type="region of interest" description="Disordered" evidence="1">
    <location>
        <begin position="1"/>
        <end position="21"/>
    </location>
</feature>